<name>V5GKW1_ANOGL</name>
<organism evidence="2">
    <name type="scientific">Anoplophora glabripennis</name>
    <name type="common">Asian longhorn beetle</name>
    <name type="synonym">Anoplophora nobilis</name>
    <dbReference type="NCBI Taxonomy" id="217634"/>
    <lineage>
        <taxon>Eukaryota</taxon>
        <taxon>Metazoa</taxon>
        <taxon>Ecdysozoa</taxon>
        <taxon>Arthropoda</taxon>
        <taxon>Hexapoda</taxon>
        <taxon>Insecta</taxon>
        <taxon>Pterygota</taxon>
        <taxon>Neoptera</taxon>
        <taxon>Endopterygota</taxon>
        <taxon>Coleoptera</taxon>
        <taxon>Polyphaga</taxon>
        <taxon>Cucujiformia</taxon>
        <taxon>Chrysomeloidea</taxon>
        <taxon>Cerambycidae</taxon>
        <taxon>Lamiinae</taxon>
        <taxon>Lamiini</taxon>
        <taxon>Anoplophora</taxon>
    </lineage>
</organism>
<accession>V5GKW1</accession>
<dbReference type="AlphaFoldDB" id="V5GKW1"/>
<feature type="domain" description="Reverse transcriptase" evidence="1">
    <location>
        <begin position="35"/>
        <end position="259"/>
    </location>
</feature>
<dbReference type="GO" id="GO:0003964">
    <property type="term" value="F:RNA-directed DNA polymerase activity"/>
    <property type="evidence" value="ECO:0007669"/>
    <property type="project" value="UniProtKB-KW"/>
</dbReference>
<feature type="non-terminal residue" evidence="2">
    <location>
        <position position="1"/>
    </location>
</feature>
<keyword evidence="2" id="KW-0695">RNA-directed DNA polymerase</keyword>
<reference evidence="2" key="1">
    <citation type="submission" date="2013-07" db="EMBL/GenBank/DDBJ databases">
        <title>Midgut Transcriptome Profiling of Anoplphora glabripennis, a Lignocellulose Degrading, Wood-Boring Cerambycid.</title>
        <authorList>
            <person name="Scully E.D."/>
            <person name="Hoover K."/>
            <person name="Carlson J.E."/>
            <person name="Tien M."/>
            <person name="Geib S.M."/>
        </authorList>
    </citation>
    <scope>NUCLEOTIDE SEQUENCE</scope>
</reference>
<evidence type="ECO:0000313" key="2">
    <source>
        <dbReference type="EMBL" id="JAB62262.1"/>
    </source>
</evidence>
<proteinExistence type="predicted"/>
<evidence type="ECO:0000259" key="1">
    <source>
        <dbReference type="PROSITE" id="PS50878"/>
    </source>
</evidence>
<keyword evidence="2" id="KW-0548">Nucleotidyltransferase</keyword>
<dbReference type="InterPro" id="IPR000477">
    <property type="entry name" value="RT_dom"/>
</dbReference>
<sequence>AMKPKFTAGPDSVPAFVVKDCISSFVKPLCHIFNLSLKNSDFPDKWKVSKVVPVHKADSKNQIVNYRPIAIICNFAKLFESVLCHHLSHHVSRCIAPEQHGFMKGRSISTNLCNFTQFVSDALNERQQVVVIYTDISKALDQINHNILIRKLESYGLAVHLINLFKSYLSNRFQYVEIMRHRSELYTVKSGVAQGNNLGPLLFLLFFNDIVESLKCSKLLYADDIKIFNIIENEADYMSLQNDLDIIQEWCIYNKLNIN</sequence>
<dbReference type="PANTHER" id="PTHR33332">
    <property type="entry name" value="REVERSE TRANSCRIPTASE DOMAIN-CONTAINING PROTEIN"/>
    <property type="match status" value="1"/>
</dbReference>
<keyword evidence="2" id="KW-0808">Transferase</keyword>
<dbReference type="PROSITE" id="PS50878">
    <property type="entry name" value="RT_POL"/>
    <property type="match status" value="1"/>
</dbReference>
<protein>
    <submittedName>
        <fullName evidence="2">RNA-directed DNA polymerase from mobile element jockey</fullName>
    </submittedName>
</protein>
<feature type="non-terminal residue" evidence="2">
    <location>
        <position position="259"/>
    </location>
</feature>
<dbReference type="CDD" id="cd01650">
    <property type="entry name" value="RT_nLTR_like"/>
    <property type="match status" value="1"/>
</dbReference>
<dbReference type="Pfam" id="PF00078">
    <property type="entry name" value="RVT_1"/>
    <property type="match status" value="1"/>
</dbReference>
<gene>
    <name evidence="2" type="primary">RTJK</name>
</gene>
<dbReference type="EMBL" id="GALX01006204">
    <property type="protein sequence ID" value="JAB62262.1"/>
    <property type="molecule type" value="Transcribed_RNA"/>
</dbReference>